<evidence type="ECO:0000313" key="2">
    <source>
        <dbReference type="EMBL" id="SOC41843.1"/>
    </source>
</evidence>
<evidence type="ECO:0000259" key="1">
    <source>
        <dbReference type="Pfam" id="PF04073"/>
    </source>
</evidence>
<dbReference type="OrthoDB" id="9786549at2"/>
<dbReference type="Gene3D" id="3.90.960.10">
    <property type="entry name" value="YbaK/aminoacyl-tRNA synthetase-associated domain"/>
    <property type="match status" value="1"/>
</dbReference>
<dbReference type="EMBL" id="OBQD01000009">
    <property type="protein sequence ID" value="SOC41843.1"/>
    <property type="molecule type" value="Genomic_DNA"/>
</dbReference>
<dbReference type="GO" id="GO:0002161">
    <property type="term" value="F:aminoacyl-tRNA deacylase activity"/>
    <property type="evidence" value="ECO:0007669"/>
    <property type="project" value="InterPro"/>
</dbReference>
<dbReference type="AlphaFoldDB" id="A0A285UJA2"/>
<dbReference type="SUPFAM" id="SSF55826">
    <property type="entry name" value="YbaK/ProRS associated domain"/>
    <property type="match status" value="1"/>
</dbReference>
<reference evidence="2 3" key="1">
    <citation type="submission" date="2017-08" db="EMBL/GenBank/DDBJ databases">
        <authorList>
            <person name="de Groot N.N."/>
        </authorList>
    </citation>
    <scope>NUCLEOTIDE SEQUENCE [LARGE SCALE GENOMIC DNA]</scope>
    <source>
        <strain evidence="2 3">JC85</strain>
    </source>
</reference>
<dbReference type="PANTHER" id="PTHR30411:SF9">
    <property type="entry name" value="MULTIFUNCTIONAL SER_THR-TRNA DEACYLASE PROXP-Y"/>
    <property type="match status" value="1"/>
</dbReference>
<dbReference type="Proteomes" id="UP000219167">
    <property type="component" value="Unassembled WGS sequence"/>
</dbReference>
<organism evidence="2 3">
    <name type="scientific">Rhizobium subbaraonis</name>
    <dbReference type="NCBI Taxonomy" id="908946"/>
    <lineage>
        <taxon>Bacteria</taxon>
        <taxon>Pseudomonadati</taxon>
        <taxon>Pseudomonadota</taxon>
        <taxon>Alphaproteobacteria</taxon>
        <taxon>Hyphomicrobiales</taxon>
        <taxon>Rhizobiaceae</taxon>
        <taxon>Rhizobium/Agrobacterium group</taxon>
        <taxon>Rhizobium</taxon>
    </lineage>
</organism>
<protein>
    <submittedName>
        <fullName evidence="2">Ala-tRNA(Pro) deacylase</fullName>
    </submittedName>
</protein>
<gene>
    <name evidence="2" type="ORF">SAMN05892877_109120</name>
</gene>
<proteinExistence type="predicted"/>
<dbReference type="Pfam" id="PF04073">
    <property type="entry name" value="tRNA_edit"/>
    <property type="match status" value="1"/>
</dbReference>
<dbReference type="RefSeq" id="WP_097140712.1">
    <property type="nucleotide sequence ID" value="NZ_OBQD01000009.1"/>
</dbReference>
<dbReference type="InterPro" id="IPR007214">
    <property type="entry name" value="YbaK/aa-tRNA-synth-assoc-dom"/>
</dbReference>
<dbReference type="CDD" id="cd04332">
    <property type="entry name" value="YbaK_like"/>
    <property type="match status" value="1"/>
</dbReference>
<keyword evidence="3" id="KW-1185">Reference proteome</keyword>
<name>A0A285UJA2_9HYPH</name>
<feature type="domain" description="YbaK/aminoacyl-tRNA synthetase-associated" evidence="1">
    <location>
        <begin position="24"/>
        <end position="139"/>
    </location>
</feature>
<dbReference type="PANTHER" id="PTHR30411">
    <property type="entry name" value="CYTOPLASMIC PROTEIN"/>
    <property type="match status" value="1"/>
</dbReference>
<dbReference type="InterPro" id="IPR036754">
    <property type="entry name" value="YbaK/aa-tRNA-synt-asso_dom_sf"/>
</dbReference>
<accession>A0A285UJA2</accession>
<sequence length="156" mass="17019">MSIAGKLQHYIEREGVAYDIVPHHRTATTSQSAQAAHIPGSRLAKAVVVHHEAGYLLAVVPSTHRVELTTLQDAMDRRLGLASEDEVCQLFSDCEEGAAPPLGMAYDVPVVLDESFGHISDVYFEAGDHRNLVHVTGPNFMALMKDAQIARIGRPH</sequence>
<evidence type="ECO:0000313" key="3">
    <source>
        <dbReference type="Proteomes" id="UP000219167"/>
    </source>
</evidence>